<name>A0A8J3GPF4_9MICO</name>
<reference evidence="1" key="2">
    <citation type="submission" date="2020-09" db="EMBL/GenBank/DDBJ databases">
        <authorList>
            <person name="Sun Q."/>
            <person name="Zhou Y."/>
        </authorList>
    </citation>
    <scope>NUCLEOTIDE SEQUENCE</scope>
    <source>
        <strain evidence="1">CGMCC 1.16548</strain>
    </source>
</reference>
<accession>A0A8J3GPF4</accession>
<dbReference type="AlphaFoldDB" id="A0A8J3GPF4"/>
<sequence length="69" mass="7342">MPAEAERAVDEHCAGAFEGRCEQFEAALEHDRGVEGVVGRGRVRRVCHGDVGAGPSNLIPIRCDLALGK</sequence>
<reference evidence="1" key="1">
    <citation type="journal article" date="2014" name="Int. J. Syst. Evol. Microbiol.">
        <title>Complete genome sequence of Corynebacterium casei LMG S-19264T (=DSM 44701T), isolated from a smear-ripened cheese.</title>
        <authorList>
            <consortium name="US DOE Joint Genome Institute (JGI-PGF)"/>
            <person name="Walter F."/>
            <person name="Albersmeier A."/>
            <person name="Kalinowski J."/>
            <person name="Ruckert C."/>
        </authorList>
    </citation>
    <scope>NUCLEOTIDE SEQUENCE</scope>
    <source>
        <strain evidence="1">CGMCC 1.16548</strain>
    </source>
</reference>
<keyword evidence="2" id="KW-1185">Reference proteome</keyword>
<organism evidence="1 2">
    <name type="scientific">Pseudolysinimonas yzui</name>
    <dbReference type="NCBI Taxonomy" id="2708254"/>
    <lineage>
        <taxon>Bacteria</taxon>
        <taxon>Bacillati</taxon>
        <taxon>Actinomycetota</taxon>
        <taxon>Actinomycetes</taxon>
        <taxon>Micrococcales</taxon>
        <taxon>Microbacteriaceae</taxon>
        <taxon>Pseudolysinimonas</taxon>
    </lineage>
</organism>
<protein>
    <submittedName>
        <fullName evidence="1">Uncharacterized protein</fullName>
    </submittedName>
</protein>
<evidence type="ECO:0000313" key="1">
    <source>
        <dbReference type="EMBL" id="GHF10191.1"/>
    </source>
</evidence>
<dbReference type="EMBL" id="BNAI01000001">
    <property type="protein sequence ID" value="GHF10191.1"/>
    <property type="molecule type" value="Genomic_DNA"/>
</dbReference>
<proteinExistence type="predicted"/>
<comment type="caution">
    <text evidence="1">The sequence shown here is derived from an EMBL/GenBank/DDBJ whole genome shotgun (WGS) entry which is preliminary data.</text>
</comment>
<dbReference type="Proteomes" id="UP000617531">
    <property type="component" value="Unassembled WGS sequence"/>
</dbReference>
<gene>
    <name evidence="1" type="ORF">GCM10011600_09120</name>
</gene>
<evidence type="ECO:0000313" key="2">
    <source>
        <dbReference type="Proteomes" id="UP000617531"/>
    </source>
</evidence>